<protein>
    <submittedName>
        <fullName evidence="1">Uncharacterized protein</fullName>
    </submittedName>
</protein>
<gene>
    <name evidence="1" type="ORF">MESINF_0810</name>
</gene>
<dbReference type="AlphaFoldDB" id="A0A7Z7LDZ9"/>
<keyword evidence="2" id="KW-1185">Reference proteome</keyword>
<evidence type="ECO:0000313" key="1">
    <source>
        <dbReference type="EMBL" id="SSC12259.1"/>
    </source>
</evidence>
<name>A0A7Z7LDZ9_9BACT</name>
<organism evidence="1 2">
    <name type="scientific">Mesotoga infera</name>
    <dbReference type="NCBI Taxonomy" id="1236046"/>
    <lineage>
        <taxon>Bacteria</taxon>
        <taxon>Thermotogati</taxon>
        <taxon>Thermotogota</taxon>
        <taxon>Thermotogae</taxon>
        <taxon>Kosmotogales</taxon>
        <taxon>Kosmotogaceae</taxon>
        <taxon>Mesotoga</taxon>
    </lineage>
</organism>
<reference evidence="1 2" key="1">
    <citation type="submission" date="2017-01" db="EMBL/GenBank/DDBJ databases">
        <authorList>
            <person name="Erauso G."/>
        </authorList>
    </citation>
    <scope>NUCLEOTIDE SEQUENCE [LARGE SCALE GENOMIC DNA]</scope>
    <source>
        <strain evidence="1">MESINF1</strain>
    </source>
</reference>
<dbReference type="KEGG" id="minf:MESINF_0810"/>
<dbReference type="Proteomes" id="UP000250796">
    <property type="component" value="Chromosome MESINF"/>
</dbReference>
<sequence>MVLRSAYLAGHLKSNKERDILEFHNDGG</sequence>
<evidence type="ECO:0000313" key="2">
    <source>
        <dbReference type="Proteomes" id="UP000250796"/>
    </source>
</evidence>
<dbReference type="EMBL" id="LS974202">
    <property type="protein sequence ID" value="SSC12259.1"/>
    <property type="molecule type" value="Genomic_DNA"/>
</dbReference>
<proteinExistence type="predicted"/>
<accession>A0A7Z7LDZ9</accession>